<sequence length="266" mass="29704">MPIFVHLTSAANAPRIRRSGIRAAGRGERGVHCFPVLPSYTLTHQWVRELARFGTRGGLVAVHFRLDDAEPVTVRHYGRPGRQVPAAEAAGQLAAMEDPRGWEVFLPRSVAAGEVHRLRRPPQVAGWRYFPASHGRRPCQCDGCRVRGEYGGRRLRERLPHPLDGPPPPTRVLLERPAAAGDPGDPEVLLDLLHWFGRRRRRKGPVAELARLAAHPDARVRAALVRTVWDWSSPGRADLVDGLADDQDHRVRTAVADAREWLAERD</sequence>
<evidence type="ECO:0000313" key="2">
    <source>
        <dbReference type="Proteomes" id="UP001499987"/>
    </source>
</evidence>
<gene>
    <name evidence="1" type="ORF">GCM10009663_31860</name>
</gene>
<dbReference type="Gene3D" id="1.25.10.10">
    <property type="entry name" value="Leucine-rich Repeat Variant"/>
    <property type="match status" value="1"/>
</dbReference>
<evidence type="ECO:0000313" key="1">
    <source>
        <dbReference type="EMBL" id="GAA1085849.1"/>
    </source>
</evidence>
<comment type="caution">
    <text evidence="1">The sequence shown here is derived from an EMBL/GenBank/DDBJ whole genome shotgun (WGS) entry which is preliminary data.</text>
</comment>
<dbReference type="InterPro" id="IPR011989">
    <property type="entry name" value="ARM-like"/>
</dbReference>
<dbReference type="Proteomes" id="UP001499987">
    <property type="component" value="Unassembled WGS sequence"/>
</dbReference>
<evidence type="ECO:0008006" key="3">
    <source>
        <dbReference type="Google" id="ProtNLM"/>
    </source>
</evidence>
<accession>A0ABP4E261</accession>
<protein>
    <recommendedName>
        <fullName evidence="3">HEAT repeat domain-containing protein</fullName>
    </recommendedName>
</protein>
<reference evidence="2" key="1">
    <citation type="journal article" date="2019" name="Int. J. Syst. Evol. Microbiol.">
        <title>The Global Catalogue of Microorganisms (GCM) 10K type strain sequencing project: providing services to taxonomists for standard genome sequencing and annotation.</title>
        <authorList>
            <consortium name="The Broad Institute Genomics Platform"/>
            <consortium name="The Broad Institute Genome Sequencing Center for Infectious Disease"/>
            <person name="Wu L."/>
            <person name="Ma J."/>
        </authorList>
    </citation>
    <scope>NUCLEOTIDE SEQUENCE [LARGE SCALE GENOMIC DNA]</scope>
    <source>
        <strain evidence="2">JCM 13002</strain>
    </source>
</reference>
<organism evidence="1 2">
    <name type="scientific">Kitasatospora arboriphila</name>
    <dbReference type="NCBI Taxonomy" id="258052"/>
    <lineage>
        <taxon>Bacteria</taxon>
        <taxon>Bacillati</taxon>
        <taxon>Actinomycetota</taxon>
        <taxon>Actinomycetes</taxon>
        <taxon>Kitasatosporales</taxon>
        <taxon>Streptomycetaceae</taxon>
        <taxon>Kitasatospora</taxon>
    </lineage>
</organism>
<keyword evidence="2" id="KW-1185">Reference proteome</keyword>
<name>A0ABP4E261_9ACTN</name>
<dbReference type="RefSeq" id="WP_344624264.1">
    <property type="nucleotide sequence ID" value="NZ_BAAALD010000027.1"/>
</dbReference>
<proteinExistence type="predicted"/>
<dbReference type="EMBL" id="BAAALD010000027">
    <property type="protein sequence ID" value="GAA1085849.1"/>
    <property type="molecule type" value="Genomic_DNA"/>
</dbReference>